<dbReference type="OrthoDB" id="123240at2"/>
<evidence type="ECO:0000313" key="6">
    <source>
        <dbReference type="EMBL" id="AOX17599.1"/>
    </source>
</evidence>
<dbReference type="InterPro" id="IPR037185">
    <property type="entry name" value="EmrE-like"/>
</dbReference>
<dbReference type="PANTHER" id="PTHR36116">
    <property type="entry name" value="UPF0060 MEMBRANE PROTEIN YNFA"/>
    <property type="match status" value="1"/>
</dbReference>
<comment type="subcellular location">
    <subcellularLocation>
        <location evidence="5">Cell membrane</location>
        <topology evidence="5">Multi-pass membrane protein</topology>
    </subcellularLocation>
</comment>
<keyword evidence="2 5" id="KW-0812">Transmembrane</keyword>
<gene>
    <name evidence="6" type="ORF">A0U89_11080</name>
</gene>
<dbReference type="NCBIfam" id="NF002586">
    <property type="entry name" value="PRK02237.1"/>
    <property type="match status" value="1"/>
</dbReference>
<dbReference type="Proteomes" id="UP000179145">
    <property type="component" value="Chromosome"/>
</dbReference>
<evidence type="ECO:0000256" key="4">
    <source>
        <dbReference type="ARBA" id="ARBA00023136"/>
    </source>
</evidence>
<keyword evidence="3 5" id="KW-1133">Transmembrane helix</keyword>
<reference evidence="6 7" key="1">
    <citation type="journal article" date="2016" name="Microb. Cell Fact.">
        <title>Dissection of exopolysaccharide biosynthesis in Kozakia baliensis.</title>
        <authorList>
            <person name="Brandt J.U."/>
            <person name="Jakob F."/>
            <person name="Behr J."/>
            <person name="Geissler A.J."/>
            <person name="Vogel R.F."/>
        </authorList>
    </citation>
    <scope>NUCLEOTIDE SEQUENCE [LARGE SCALE GENOMIC DNA]</scope>
    <source>
        <strain evidence="6 7">DSM 14400</strain>
    </source>
</reference>
<evidence type="ECO:0000313" key="7">
    <source>
        <dbReference type="Proteomes" id="UP000179145"/>
    </source>
</evidence>
<sequence>MRGAMAFVIYIAAGFAEIAGCFAFWIWLRSGRSGLWAFPGMASLALFAFLLTRVDSDSAGRAYAAYGGVYITTSLLWMRLVEGRTPDRWEIFGAAICLGGAALILFAPRST</sequence>
<name>A0A1D8UVC5_9PROT</name>
<feature type="transmembrane region" description="Helical" evidence="5">
    <location>
        <begin position="91"/>
        <end position="108"/>
    </location>
</feature>
<dbReference type="KEGG" id="kba:A0U89_11080"/>
<organism evidence="6 7">
    <name type="scientific">Kozakia baliensis</name>
    <dbReference type="NCBI Taxonomy" id="153496"/>
    <lineage>
        <taxon>Bacteria</taxon>
        <taxon>Pseudomonadati</taxon>
        <taxon>Pseudomonadota</taxon>
        <taxon>Alphaproteobacteria</taxon>
        <taxon>Acetobacterales</taxon>
        <taxon>Acetobacteraceae</taxon>
        <taxon>Kozakia</taxon>
    </lineage>
</organism>
<feature type="transmembrane region" description="Helical" evidence="5">
    <location>
        <begin position="34"/>
        <end position="51"/>
    </location>
</feature>
<dbReference type="GO" id="GO:0005886">
    <property type="term" value="C:plasma membrane"/>
    <property type="evidence" value="ECO:0007669"/>
    <property type="project" value="UniProtKB-SubCell"/>
</dbReference>
<dbReference type="PANTHER" id="PTHR36116:SF1">
    <property type="entry name" value="UPF0060 MEMBRANE PROTEIN YNFA"/>
    <property type="match status" value="1"/>
</dbReference>
<dbReference type="InterPro" id="IPR003844">
    <property type="entry name" value="UPF0060"/>
</dbReference>
<keyword evidence="7" id="KW-1185">Reference proteome</keyword>
<feature type="transmembrane region" description="Helical" evidence="5">
    <location>
        <begin position="63"/>
        <end position="79"/>
    </location>
</feature>
<evidence type="ECO:0000256" key="2">
    <source>
        <dbReference type="ARBA" id="ARBA00022692"/>
    </source>
</evidence>
<dbReference type="Pfam" id="PF02694">
    <property type="entry name" value="UPF0060"/>
    <property type="match status" value="1"/>
</dbReference>
<keyword evidence="4 5" id="KW-0472">Membrane</keyword>
<proteinExistence type="inferred from homology"/>
<evidence type="ECO:0000256" key="3">
    <source>
        <dbReference type="ARBA" id="ARBA00022989"/>
    </source>
</evidence>
<feature type="transmembrane region" description="Helical" evidence="5">
    <location>
        <begin position="7"/>
        <end position="28"/>
    </location>
</feature>
<evidence type="ECO:0000256" key="1">
    <source>
        <dbReference type="ARBA" id="ARBA00022475"/>
    </source>
</evidence>
<dbReference type="SUPFAM" id="SSF103481">
    <property type="entry name" value="Multidrug resistance efflux transporter EmrE"/>
    <property type="match status" value="1"/>
</dbReference>
<protein>
    <submittedName>
        <fullName evidence="6">Uncharacterized protein</fullName>
    </submittedName>
</protein>
<dbReference type="EMBL" id="CP014674">
    <property type="protein sequence ID" value="AOX17599.1"/>
    <property type="molecule type" value="Genomic_DNA"/>
</dbReference>
<evidence type="ECO:0000256" key="5">
    <source>
        <dbReference type="HAMAP-Rule" id="MF_00010"/>
    </source>
</evidence>
<keyword evidence="1 5" id="KW-1003">Cell membrane</keyword>
<dbReference type="HAMAP" id="MF_00010">
    <property type="entry name" value="UPF0060"/>
    <property type="match status" value="1"/>
</dbReference>
<dbReference type="AlphaFoldDB" id="A0A1D8UVC5"/>
<dbReference type="STRING" id="153496.A0U89_11080"/>
<comment type="similarity">
    <text evidence="5">Belongs to the UPF0060 family.</text>
</comment>
<accession>A0A1D8UVC5</accession>